<sequence length="1168" mass="127290">MTRSTSRLTITRCGSAALAGLVAGAAGSAAAADKDKFCQDRCPDIPLADKTWTQKTAGVQCVEYANYRSGLGHGGHAYTWAAKSECSATPEKDGVTCVQLDPEPGTIVVSKIGENGAKDYGHVAVVECVAGDWAKVSEYNYYNVGAYSGDRCINVREAKDLGTPYLFLRPNGKTFAPWGEKCDAALTIKHALIQPDAADVRNGKVDLEIITSPCSRAEFTLHREVYKNTLGQRQKLIQHSWSKKVKDVLDIYKDSFAGVEPCSEFVYTLERKILSGQGAGLVTKSAPMTGVNLEPPTHLTADYVDNAYGQIVLRWKSACPNYVGPKPTQYELVYSRGAGAASQPKQYPGTVIAAGVQDREHKVTNLFDASDYLFSLRTFNHGDRSATAAEVTKTTKGKNNTVPPPMPQRPLLSERCQEGQLAATWNAATGADSYELEITGPTKAGKIPAPTYHKTTGTSFNLPAPDEGTYKVRLRSYQGTKAGLWTETLAFARDCVAEPPILSPLVNDDCVGVKLAWTPDPAATAAHLKEYEVKRLDPEEVAGARHPAGDSARLQRHRGPARQEIHLYRACALSDALRQDHALAGGAADPSRAAEQPAAQPRDREDHGPGRQGHRGVHRPRRQRDRLPRQALDHQRDRRAGAVPPRRQGRHRLAVCDRSQRPAQRGRLLSLPDLRLQGRLQGQRHHLLAADRHRRMRAPINLAVKADPKGGGTLVTWGDAVQKTTSFDLYRKRLTDATWQKLTSVAGNVFSYVDKESVDAQYYVKALHVADRTTSEGPAAAPVTYLRQKLAECPKTTAKPELTRVTNVDDPRRSKLEFTAAAALFAVTRVESFDVAKSGPWTVLHETSAAAGPVDVDVSALMNKHVKLRLVGVDRTNNCLSKPSAALDVYPLPTPLPLPTVPAPKDCAQGLMVKWIDTSTFGTKFQVEWKPHYAAPWQPMTKDNYFRVGKEVWQCHTPFPADAGNTYRVRSTYQVKNKQGQMELLSASRWTTDIVDDDPADNVLTLDNGTMEAIKPGGQAGDRIIGWVAQGAWAEHKGDHVRPNNGGLGLRFGYYAAASESVSQNTPFTFEAGKTYVFKGWVNGGGDGTGKVPLQIGWFTDPNNLATFKPLASETFNAKHEWAQVAGASFKVPPGHAAVGQRIAVRLGSGADGGASDIWFDNLTLSVK</sequence>
<feature type="region of interest" description="Disordered" evidence="1">
    <location>
        <begin position="538"/>
        <end position="559"/>
    </location>
</feature>
<dbReference type="InterPro" id="IPR003961">
    <property type="entry name" value="FN3_dom"/>
</dbReference>
<dbReference type="InterPro" id="IPR013783">
    <property type="entry name" value="Ig-like_fold"/>
</dbReference>
<dbReference type="SUPFAM" id="SSF49265">
    <property type="entry name" value="Fibronectin type III"/>
    <property type="match status" value="1"/>
</dbReference>
<accession>A0A9X3ER63</accession>
<dbReference type="PROSITE" id="PS50911">
    <property type="entry name" value="CHAP"/>
    <property type="match status" value="1"/>
</dbReference>
<feature type="compositionally biased region" description="Basic residues" evidence="1">
    <location>
        <begin position="612"/>
        <end position="624"/>
    </location>
</feature>
<evidence type="ECO:0000313" key="6">
    <source>
        <dbReference type="Proteomes" id="UP001150924"/>
    </source>
</evidence>
<name>A0A9X3ER63_9BACT</name>
<evidence type="ECO:0000259" key="3">
    <source>
        <dbReference type="PROSITE" id="PS50853"/>
    </source>
</evidence>
<dbReference type="PROSITE" id="PS50853">
    <property type="entry name" value="FN3"/>
    <property type="match status" value="1"/>
</dbReference>
<dbReference type="InterPro" id="IPR038765">
    <property type="entry name" value="Papain-like_cys_pep_sf"/>
</dbReference>
<evidence type="ECO:0000256" key="1">
    <source>
        <dbReference type="SAM" id="MobiDB-lite"/>
    </source>
</evidence>
<dbReference type="InterPro" id="IPR036116">
    <property type="entry name" value="FN3_sf"/>
</dbReference>
<dbReference type="RefSeq" id="WP_267770988.1">
    <property type="nucleotide sequence ID" value="NZ_JAPNKE010000002.1"/>
</dbReference>
<dbReference type="AlphaFoldDB" id="A0A9X3ER63"/>
<keyword evidence="2" id="KW-0732">Signal</keyword>
<dbReference type="EMBL" id="JAPNKE010000002">
    <property type="protein sequence ID" value="MCY1008356.1"/>
    <property type="molecule type" value="Genomic_DNA"/>
</dbReference>
<dbReference type="Gene3D" id="2.60.120.260">
    <property type="entry name" value="Galactose-binding domain-like"/>
    <property type="match status" value="1"/>
</dbReference>
<dbReference type="SUPFAM" id="SSF54001">
    <property type="entry name" value="Cysteine proteinases"/>
    <property type="match status" value="1"/>
</dbReference>
<organism evidence="5 6">
    <name type="scientific">Nannocystis pusilla</name>
    <dbReference type="NCBI Taxonomy" id="889268"/>
    <lineage>
        <taxon>Bacteria</taxon>
        <taxon>Pseudomonadati</taxon>
        <taxon>Myxococcota</taxon>
        <taxon>Polyangia</taxon>
        <taxon>Nannocystales</taxon>
        <taxon>Nannocystaceae</taxon>
        <taxon>Nannocystis</taxon>
    </lineage>
</organism>
<dbReference type="Gene3D" id="3.90.1720.10">
    <property type="entry name" value="endopeptidase domain like (from Nostoc punctiforme)"/>
    <property type="match status" value="1"/>
</dbReference>
<feature type="compositionally biased region" description="Basic and acidic residues" evidence="1">
    <location>
        <begin position="625"/>
        <end position="640"/>
    </location>
</feature>
<feature type="chain" id="PRO_5040753786" evidence="2">
    <location>
        <begin position="32"/>
        <end position="1168"/>
    </location>
</feature>
<comment type="caution">
    <text evidence="5">The sequence shown here is derived from an EMBL/GenBank/DDBJ whole genome shotgun (WGS) entry which is preliminary data.</text>
</comment>
<dbReference type="Pfam" id="PF05257">
    <property type="entry name" value="CHAP"/>
    <property type="match status" value="1"/>
</dbReference>
<feature type="domain" description="Peptidase C51" evidence="4">
    <location>
        <begin position="36"/>
        <end position="169"/>
    </location>
</feature>
<protein>
    <submittedName>
        <fullName evidence="5">CHAP domain-containing protein</fullName>
    </submittedName>
</protein>
<feature type="domain" description="Fibronectin type-III" evidence="3">
    <location>
        <begin position="295"/>
        <end position="398"/>
    </location>
</feature>
<dbReference type="Gene3D" id="2.60.40.10">
    <property type="entry name" value="Immunoglobulins"/>
    <property type="match status" value="1"/>
</dbReference>
<gene>
    <name evidence="5" type="ORF">OV079_22920</name>
</gene>
<evidence type="ECO:0000313" key="5">
    <source>
        <dbReference type="EMBL" id="MCY1008356.1"/>
    </source>
</evidence>
<evidence type="ECO:0000256" key="2">
    <source>
        <dbReference type="SAM" id="SignalP"/>
    </source>
</evidence>
<dbReference type="SMART" id="SM00060">
    <property type="entry name" value="FN3"/>
    <property type="match status" value="2"/>
</dbReference>
<keyword evidence="6" id="KW-1185">Reference proteome</keyword>
<evidence type="ECO:0000259" key="4">
    <source>
        <dbReference type="PROSITE" id="PS50911"/>
    </source>
</evidence>
<feature type="signal peptide" evidence="2">
    <location>
        <begin position="1"/>
        <end position="31"/>
    </location>
</feature>
<dbReference type="Proteomes" id="UP001150924">
    <property type="component" value="Unassembled WGS sequence"/>
</dbReference>
<dbReference type="InterPro" id="IPR007921">
    <property type="entry name" value="CHAP_dom"/>
</dbReference>
<dbReference type="CDD" id="cd00063">
    <property type="entry name" value="FN3"/>
    <property type="match status" value="1"/>
</dbReference>
<reference evidence="5" key="1">
    <citation type="submission" date="2022-11" db="EMBL/GenBank/DDBJ databases">
        <title>Minimal conservation of predation-associated metabolite biosynthetic gene clusters underscores biosynthetic potential of Myxococcota including descriptions for ten novel species: Archangium lansinium sp. nov., Myxococcus landrumus sp. nov., Nannocystis bai.</title>
        <authorList>
            <person name="Ahearne A."/>
            <person name="Stevens C."/>
            <person name="Phillips K."/>
        </authorList>
    </citation>
    <scope>NUCLEOTIDE SEQUENCE</scope>
    <source>
        <strain evidence="5">Na p29</strain>
    </source>
</reference>
<feature type="region of interest" description="Disordered" evidence="1">
    <location>
        <begin position="583"/>
        <end position="668"/>
    </location>
</feature>
<proteinExistence type="predicted"/>